<evidence type="ECO:0000256" key="5">
    <source>
        <dbReference type="ARBA" id="ARBA00022670"/>
    </source>
</evidence>
<evidence type="ECO:0000256" key="8">
    <source>
        <dbReference type="RuleBase" id="RU003653"/>
    </source>
</evidence>
<dbReference type="GO" id="GO:0005737">
    <property type="term" value="C:cytoplasm"/>
    <property type="evidence" value="ECO:0007669"/>
    <property type="project" value="TreeGrafter"/>
</dbReference>
<dbReference type="NCBIfam" id="TIGR00501">
    <property type="entry name" value="met_pdase_II"/>
    <property type="match status" value="1"/>
</dbReference>
<organism evidence="10 11">
    <name type="scientific">Methanosuratincola subterraneus</name>
    <dbReference type="NCBI Taxonomy" id="2593994"/>
    <lineage>
        <taxon>Archaea</taxon>
        <taxon>Thermoproteota</taxon>
        <taxon>Methanosuratincolia</taxon>
        <taxon>Candidatus Methanomethylicales</taxon>
        <taxon>Candidatus Methanomethylicaceae</taxon>
        <taxon>Candidatus Methanosuratincola (ex Vanwonterghem et al. 2016)</taxon>
    </lineage>
</organism>
<comment type="function">
    <text evidence="8">Removes the N-terminal methionine from nascent proteins. The N-terminal methionine is often cleaved when the second residue in the primary sequence is small and uncharged (Met-Ala-, Cys, Gly, Pro, Ser, Thr, or Val).</text>
</comment>
<dbReference type="PANTHER" id="PTHR45777">
    <property type="entry name" value="METHIONINE AMINOPEPTIDASE 2"/>
    <property type="match status" value="1"/>
</dbReference>
<dbReference type="InterPro" id="IPR050247">
    <property type="entry name" value="Met_Aminopeptidase_Type2"/>
</dbReference>
<comment type="catalytic activity">
    <reaction evidence="1 8">
        <text>Release of N-terminal amino acids, preferentially methionine, from peptides and arylamides.</text>
        <dbReference type="EC" id="3.4.11.18"/>
    </reaction>
</comment>
<dbReference type="InterPro" id="IPR036390">
    <property type="entry name" value="WH_DNA-bd_sf"/>
</dbReference>
<dbReference type="InterPro" id="IPR000994">
    <property type="entry name" value="Pept_M24"/>
</dbReference>
<dbReference type="Proteomes" id="UP000288215">
    <property type="component" value="Unassembled WGS sequence"/>
</dbReference>
<keyword evidence="6 8" id="KW-0479">Metal-binding</keyword>
<dbReference type="InterPro" id="IPR001714">
    <property type="entry name" value="Pept_M24_MAP"/>
</dbReference>
<dbReference type="Pfam" id="PF00557">
    <property type="entry name" value="Peptidase_M24"/>
    <property type="match status" value="1"/>
</dbReference>
<evidence type="ECO:0000256" key="2">
    <source>
        <dbReference type="ARBA" id="ARBA00001936"/>
    </source>
</evidence>
<feature type="domain" description="Peptidase M24" evidence="9">
    <location>
        <begin position="5"/>
        <end position="191"/>
    </location>
</feature>
<name>A0A3S3VBZ8_METS7</name>
<dbReference type="GO" id="GO:0070006">
    <property type="term" value="F:metalloaminopeptidase activity"/>
    <property type="evidence" value="ECO:0007669"/>
    <property type="project" value="InterPro"/>
</dbReference>
<comment type="caution">
    <text evidence="10">The sequence shown here is derived from an EMBL/GenBank/DDBJ whole genome shotgun (WGS) entry which is preliminary data.</text>
</comment>
<dbReference type="EMBL" id="RXGA01000003">
    <property type="protein sequence ID" value="RWX73184.1"/>
    <property type="molecule type" value="Genomic_DNA"/>
</dbReference>
<keyword evidence="4 8" id="KW-0031">Aminopeptidase</keyword>
<comment type="cofactor">
    <cofactor evidence="2">
        <name>Mn(2+)</name>
        <dbReference type="ChEBI" id="CHEBI:29035"/>
    </cofactor>
</comment>
<comment type="cofactor">
    <cofactor evidence="8">
        <name>Co(2+)</name>
        <dbReference type="ChEBI" id="CHEBI:48828"/>
    </cofactor>
    <cofactor evidence="8">
        <name>Zn(2+)</name>
        <dbReference type="ChEBI" id="CHEBI:29105"/>
    </cofactor>
    <cofactor evidence="8">
        <name>Mn(2+)</name>
        <dbReference type="ChEBI" id="CHEBI:29035"/>
    </cofactor>
    <cofactor evidence="8">
        <name>Fe(2+)</name>
        <dbReference type="ChEBI" id="CHEBI:29033"/>
    </cofactor>
    <text evidence="8">Binds 2 divalent metal cations per subunit. Has a high-affinity and a low affinity metal-binding site. The true nature of the physiological cofactor is under debate. The enzyme is active with cobalt, zinc, manganese or divalent iron ions.</text>
</comment>
<dbReference type="InterPro" id="IPR002468">
    <property type="entry name" value="Pept_M24A_MAP2"/>
</dbReference>
<keyword evidence="5 8" id="KW-0645">Protease</keyword>
<dbReference type="SUPFAM" id="SSF55920">
    <property type="entry name" value="Creatinase/aminopeptidase"/>
    <property type="match status" value="1"/>
</dbReference>
<evidence type="ECO:0000256" key="4">
    <source>
        <dbReference type="ARBA" id="ARBA00022438"/>
    </source>
</evidence>
<evidence type="ECO:0000313" key="11">
    <source>
        <dbReference type="Proteomes" id="UP000288215"/>
    </source>
</evidence>
<dbReference type="GO" id="GO:0006508">
    <property type="term" value="P:proteolysis"/>
    <property type="evidence" value="ECO:0007669"/>
    <property type="project" value="UniProtKB-KW"/>
</dbReference>
<dbReference type="GO" id="GO:0046872">
    <property type="term" value="F:metal ion binding"/>
    <property type="evidence" value="ECO:0007669"/>
    <property type="project" value="UniProtKB-KW"/>
</dbReference>
<evidence type="ECO:0000256" key="1">
    <source>
        <dbReference type="ARBA" id="ARBA00000294"/>
    </source>
</evidence>
<evidence type="ECO:0000313" key="10">
    <source>
        <dbReference type="EMBL" id="RWX73184.1"/>
    </source>
</evidence>
<dbReference type="SUPFAM" id="SSF46785">
    <property type="entry name" value="Winged helix' DNA-binding domain"/>
    <property type="match status" value="1"/>
</dbReference>
<reference evidence="10 11" key="1">
    <citation type="submission" date="2018-12" db="EMBL/GenBank/DDBJ databases">
        <title>The complete genome of the methanogenic archaea of the candidate phylum Verstraetearchaeota, obtained from the metagenome of underground thermal water.</title>
        <authorList>
            <person name="Kadnikov V.V."/>
            <person name="Mardanov A.V."/>
            <person name="Beletsky A.V."/>
            <person name="Karnachuk O.V."/>
            <person name="Ravin N.V."/>
        </authorList>
    </citation>
    <scope>NUCLEOTIDE SEQUENCE [LARGE SCALE GENOMIC DNA]</scope>
    <source>
        <strain evidence="10">Ch88</strain>
    </source>
</reference>
<dbReference type="Gene3D" id="3.90.230.10">
    <property type="entry name" value="Creatinase/methionine aminopeptidase superfamily"/>
    <property type="match status" value="1"/>
</dbReference>
<evidence type="ECO:0000256" key="3">
    <source>
        <dbReference type="ARBA" id="ARBA00001954"/>
    </source>
</evidence>
<dbReference type="InterPro" id="IPR036005">
    <property type="entry name" value="Creatinase/aminopeptidase-like"/>
</dbReference>
<protein>
    <recommendedName>
        <fullName evidence="8">Methionine aminopeptidase</fullName>
        <ecNumber evidence="8">3.4.11.18</ecNumber>
    </recommendedName>
</protein>
<gene>
    <name evidence="10" type="ORF">Metus_1158</name>
</gene>
<comment type="cofactor">
    <cofactor evidence="3">
        <name>Fe(2+)</name>
        <dbReference type="ChEBI" id="CHEBI:29033"/>
    </cofactor>
</comment>
<dbReference type="InterPro" id="IPR036388">
    <property type="entry name" value="WH-like_DNA-bd_sf"/>
</dbReference>
<dbReference type="PANTHER" id="PTHR45777:SF2">
    <property type="entry name" value="METHIONINE AMINOPEPTIDASE 2"/>
    <property type="match status" value="1"/>
</dbReference>
<evidence type="ECO:0000259" key="9">
    <source>
        <dbReference type="Pfam" id="PF00557"/>
    </source>
</evidence>
<comment type="similarity">
    <text evidence="8">Belongs to the peptidase M24A family.</text>
</comment>
<keyword evidence="7" id="KW-0378">Hydrolase</keyword>
<accession>A0A3S3VBZ8</accession>
<evidence type="ECO:0000256" key="7">
    <source>
        <dbReference type="ARBA" id="ARBA00022801"/>
    </source>
</evidence>
<evidence type="ECO:0000256" key="6">
    <source>
        <dbReference type="ARBA" id="ARBA00022723"/>
    </source>
</evidence>
<dbReference type="InterPro" id="IPR018349">
    <property type="entry name" value="Pept_M24A_MAP2_BS"/>
</dbReference>
<sequence length="288" mass="31372">MDKLLLAGRIARTVRQAVPRMVVQGASVLGICEWVESEIARMGGKPAFPCNVSINEVGAHYTSPPSDATVVPDGALVKVDLGVHIDGFIADTAVTVSVGSEYEDMVRAVEIALERGVQAVRVGGKIGEVGPIVEKTIRSMGYKPIRNLTGHQIEQYTIHSGLSIPNVSGAETTGKFQPWSVYAIEPFATLPRAEGEVIEREPGNILHLMKLKRPKSEPQRGAYDEIYRRFRTLPFARRWVASIGEGVRGLLAEKALYEYPVLVEASGMPIAQAEHTVITTDRESIVTT</sequence>
<dbReference type="EC" id="3.4.11.18" evidence="8"/>
<dbReference type="Gene3D" id="1.10.10.10">
    <property type="entry name" value="Winged helix-like DNA-binding domain superfamily/Winged helix DNA-binding domain"/>
    <property type="match status" value="1"/>
</dbReference>
<dbReference type="PRINTS" id="PR00599">
    <property type="entry name" value="MAPEPTIDASE"/>
</dbReference>
<dbReference type="AlphaFoldDB" id="A0A3S3VBZ8"/>
<dbReference type="GO" id="GO:0004239">
    <property type="term" value="F:initiator methionyl aminopeptidase activity"/>
    <property type="evidence" value="ECO:0007669"/>
    <property type="project" value="UniProtKB-EC"/>
</dbReference>
<proteinExistence type="inferred from homology"/>
<dbReference type="PROSITE" id="PS01202">
    <property type="entry name" value="MAP_2"/>
    <property type="match status" value="1"/>
</dbReference>